<dbReference type="InterPro" id="IPR008921">
    <property type="entry name" value="DNA_pol3_clamp-load_cplx_C"/>
</dbReference>
<name>A0A1F7JHY6_9BACT</name>
<dbReference type="Gene3D" id="1.20.272.10">
    <property type="match status" value="1"/>
</dbReference>
<dbReference type="EMBL" id="MGAV01000008">
    <property type="protein sequence ID" value="OGK55223.1"/>
    <property type="molecule type" value="Genomic_DNA"/>
</dbReference>
<evidence type="ECO:0000313" key="2">
    <source>
        <dbReference type="Proteomes" id="UP000177418"/>
    </source>
</evidence>
<sequence length="224" mass="26189">MIKIFTGDDQAVSRSKFSSCIRIYKESNYFTINITSENLPSLIQVDQDKGLFNQGTIYYGENLLSKKETREIINKISDENRNLTLILWDEGDNRFIKKSIPKAEIIESRQQVNIFKFLDSITPGNLKGTCTLFKSLNVTVDINIIFFMLFKRIRELLLIDNREYQNDSLAPWQTAKLLSQKQKWNIDKLLSFYDGLYKIEVRNKTSDSYYSLSQALEILFSLYL</sequence>
<accession>A0A1F7JHY6</accession>
<gene>
    <name evidence="1" type="ORF">A3H78_04260</name>
</gene>
<reference evidence="1 2" key="1">
    <citation type="journal article" date="2016" name="Nat. Commun.">
        <title>Thousands of microbial genomes shed light on interconnected biogeochemical processes in an aquifer system.</title>
        <authorList>
            <person name="Anantharaman K."/>
            <person name="Brown C.T."/>
            <person name="Hug L.A."/>
            <person name="Sharon I."/>
            <person name="Castelle C.J."/>
            <person name="Probst A.J."/>
            <person name="Thomas B.C."/>
            <person name="Singh A."/>
            <person name="Wilkins M.J."/>
            <person name="Karaoz U."/>
            <person name="Brodie E.L."/>
            <person name="Williams K.H."/>
            <person name="Hubbard S.S."/>
            <person name="Banfield J.F."/>
        </authorList>
    </citation>
    <scope>NUCLEOTIDE SEQUENCE [LARGE SCALE GENOMIC DNA]</scope>
</reference>
<evidence type="ECO:0008006" key="3">
    <source>
        <dbReference type="Google" id="ProtNLM"/>
    </source>
</evidence>
<comment type="caution">
    <text evidence="1">The sequence shown here is derived from an EMBL/GenBank/DDBJ whole genome shotgun (WGS) entry which is preliminary data.</text>
</comment>
<dbReference type="SUPFAM" id="SSF48019">
    <property type="entry name" value="post-AAA+ oligomerization domain-like"/>
    <property type="match status" value="1"/>
</dbReference>
<dbReference type="GO" id="GO:0003677">
    <property type="term" value="F:DNA binding"/>
    <property type="evidence" value="ECO:0007669"/>
    <property type="project" value="InterPro"/>
</dbReference>
<dbReference type="AlphaFoldDB" id="A0A1F7JHY6"/>
<dbReference type="Proteomes" id="UP000177418">
    <property type="component" value="Unassembled WGS sequence"/>
</dbReference>
<organism evidence="1 2">
    <name type="scientific">Candidatus Roizmanbacteria bacterium RIFCSPLOWO2_02_FULL_36_11</name>
    <dbReference type="NCBI Taxonomy" id="1802071"/>
    <lineage>
        <taxon>Bacteria</taxon>
        <taxon>Candidatus Roizmaniibacteriota</taxon>
    </lineage>
</organism>
<protein>
    <recommendedName>
        <fullName evidence="3">DNA polymerase III delta N-terminal domain-containing protein</fullName>
    </recommendedName>
</protein>
<evidence type="ECO:0000313" key="1">
    <source>
        <dbReference type="EMBL" id="OGK55223.1"/>
    </source>
</evidence>
<proteinExistence type="predicted"/>
<dbReference type="GO" id="GO:0006260">
    <property type="term" value="P:DNA replication"/>
    <property type="evidence" value="ECO:0007669"/>
    <property type="project" value="InterPro"/>
</dbReference>